<dbReference type="STRING" id="641665.GCA_002104455_02537"/>
<keyword evidence="11" id="KW-1185">Reference proteome</keyword>
<evidence type="ECO:0000256" key="2">
    <source>
        <dbReference type="ARBA" id="ARBA00022430"/>
    </source>
</evidence>
<evidence type="ECO:0000256" key="5">
    <source>
        <dbReference type="ARBA" id="ARBA00023004"/>
    </source>
</evidence>
<dbReference type="GO" id="GO:0046872">
    <property type="term" value="F:metal ion binding"/>
    <property type="evidence" value="ECO:0007669"/>
    <property type="project" value="UniProtKB-KW"/>
</dbReference>
<keyword evidence="3" id="KW-0004">4Fe-4S</keyword>
<dbReference type="Proteomes" id="UP000199297">
    <property type="component" value="Unassembled WGS sequence"/>
</dbReference>
<dbReference type="InterPro" id="IPR006251">
    <property type="entry name" value="Homoacnase/IPMdehydase_lsu"/>
</dbReference>
<dbReference type="PANTHER" id="PTHR43822">
    <property type="entry name" value="HOMOACONITASE, MITOCHONDRIAL-RELATED"/>
    <property type="match status" value="1"/>
</dbReference>
<keyword evidence="6" id="KW-0411">Iron-sulfur</keyword>
<name>A0A1H7UAE5_9GAMM</name>
<dbReference type="CDD" id="cd01583">
    <property type="entry name" value="IPMI"/>
    <property type="match status" value="1"/>
</dbReference>
<organism evidence="10 11">
    <name type="scientific">Colwellia chukchiensis</name>
    <dbReference type="NCBI Taxonomy" id="641665"/>
    <lineage>
        <taxon>Bacteria</taxon>
        <taxon>Pseudomonadati</taxon>
        <taxon>Pseudomonadota</taxon>
        <taxon>Gammaproteobacteria</taxon>
        <taxon>Alteromonadales</taxon>
        <taxon>Colwelliaceae</taxon>
        <taxon>Colwellia</taxon>
    </lineage>
</organism>
<dbReference type="PANTHER" id="PTHR43822:SF2">
    <property type="entry name" value="HOMOACONITASE, MITOCHONDRIAL"/>
    <property type="match status" value="1"/>
</dbReference>
<evidence type="ECO:0000313" key="10">
    <source>
        <dbReference type="EMBL" id="SEL93769.1"/>
    </source>
</evidence>
<evidence type="ECO:0000256" key="8">
    <source>
        <dbReference type="ARBA" id="ARBA00023304"/>
    </source>
</evidence>
<evidence type="ECO:0000256" key="3">
    <source>
        <dbReference type="ARBA" id="ARBA00022485"/>
    </source>
</evidence>
<dbReference type="RefSeq" id="WP_092251506.1">
    <property type="nucleotide sequence ID" value="NZ_FOBI01000036.1"/>
</dbReference>
<evidence type="ECO:0000256" key="7">
    <source>
        <dbReference type="ARBA" id="ARBA00023239"/>
    </source>
</evidence>
<dbReference type="PRINTS" id="PR00415">
    <property type="entry name" value="ACONITASE"/>
</dbReference>
<dbReference type="NCBIfam" id="NF001614">
    <property type="entry name" value="PRK00402.1"/>
    <property type="match status" value="1"/>
</dbReference>
<dbReference type="InterPro" id="IPR011826">
    <property type="entry name" value="HAcnase/IPMdehydase_lsu_prok"/>
</dbReference>
<protein>
    <submittedName>
        <fullName evidence="10">3-isopropylmalate/(R)-2-methylmalate dehydratase large subunit</fullName>
    </submittedName>
</protein>
<reference evidence="11" key="1">
    <citation type="submission" date="2016-10" db="EMBL/GenBank/DDBJ databases">
        <authorList>
            <person name="Varghese N."/>
            <person name="Submissions S."/>
        </authorList>
    </citation>
    <scope>NUCLEOTIDE SEQUENCE [LARGE SCALE GENOMIC DNA]</scope>
    <source>
        <strain evidence="11">CGMCC 1.9127</strain>
    </source>
</reference>
<sequence length="434" mass="46084">MPELMSPQTLAQKIIAKASGKSHVSPGEIVTCKLDLVLMHDSSGPRRVKSRLEELGAKVFDPNKVVLVSDHFVPATDPESAEILALTRRWAQENLITNFYDMQGICHVMLPQQGHLKPGMFIVGGDSHSPTGGAFGTFMVGIGATEMTGALATGEIWIKVPETIRININGQLQKGCSAKDIMLHLCAKLGMNNNYKVMEFAGDTVADMPMYERMVLCNMSAELGGKTGIVEADQTTIDWINNTGETAAIDALDWVSDSDARYEKVIHLDASQLIPQVAAPHSPENTHPVTSFENITIHQAYIGACTGAKLSDLKMAAAVLKGQKVAKGTRLLIAPASTKTTELAAKDGTLAILTEAGAIILPTGCGACAGMGAGAIANGENCISSTSRNFKGRMGSPESNVYLASPYTVAACAITGEITDPRQFLEGELNANIK</sequence>
<evidence type="ECO:0000259" key="9">
    <source>
        <dbReference type="Pfam" id="PF00330"/>
    </source>
</evidence>
<dbReference type="NCBIfam" id="TIGR01343">
    <property type="entry name" value="hacA_fam"/>
    <property type="match status" value="1"/>
</dbReference>
<keyword evidence="5" id="KW-0408">Iron</keyword>
<evidence type="ECO:0000256" key="4">
    <source>
        <dbReference type="ARBA" id="ARBA00022723"/>
    </source>
</evidence>
<keyword evidence="8" id="KW-0100">Branched-chain amino acid biosynthesis</keyword>
<dbReference type="Pfam" id="PF00330">
    <property type="entry name" value="Aconitase"/>
    <property type="match status" value="1"/>
</dbReference>
<dbReference type="GO" id="GO:0009098">
    <property type="term" value="P:L-leucine biosynthetic process"/>
    <property type="evidence" value="ECO:0007669"/>
    <property type="project" value="UniProtKB-KW"/>
</dbReference>
<feature type="domain" description="Aconitase/3-isopropylmalate dehydratase large subunit alpha/beta/alpha" evidence="9">
    <location>
        <begin position="26"/>
        <end position="416"/>
    </location>
</feature>
<evidence type="ECO:0000256" key="1">
    <source>
        <dbReference type="ARBA" id="ARBA00011271"/>
    </source>
</evidence>
<keyword evidence="4" id="KW-0479">Metal-binding</keyword>
<dbReference type="InterPro" id="IPR001030">
    <property type="entry name" value="Acoase/IPM_deHydtase_lsu_aba"/>
</dbReference>
<dbReference type="EMBL" id="FOBI01000036">
    <property type="protein sequence ID" value="SEL93769.1"/>
    <property type="molecule type" value="Genomic_DNA"/>
</dbReference>
<evidence type="ECO:0000256" key="6">
    <source>
        <dbReference type="ARBA" id="ARBA00023014"/>
    </source>
</evidence>
<dbReference type="InterPro" id="IPR036008">
    <property type="entry name" value="Aconitase_4Fe-4S_dom"/>
</dbReference>
<keyword evidence="2" id="KW-0432">Leucine biosynthesis</keyword>
<dbReference type="SUPFAM" id="SSF53732">
    <property type="entry name" value="Aconitase iron-sulfur domain"/>
    <property type="match status" value="1"/>
</dbReference>
<keyword evidence="2" id="KW-0028">Amino-acid biosynthesis</keyword>
<dbReference type="GO" id="GO:0003861">
    <property type="term" value="F:3-isopropylmalate dehydratase activity"/>
    <property type="evidence" value="ECO:0007669"/>
    <property type="project" value="InterPro"/>
</dbReference>
<dbReference type="InterPro" id="IPR033941">
    <property type="entry name" value="IPMI_cat"/>
</dbReference>
<gene>
    <name evidence="10" type="ORF">SAMN05216262_1365</name>
</gene>
<dbReference type="OrthoDB" id="9802769at2"/>
<comment type="subunit">
    <text evidence="1">Heterodimer of LeuC and LeuD.</text>
</comment>
<dbReference type="NCBIfam" id="TIGR02086">
    <property type="entry name" value="IPMI_arch"/>
    <property type="match status" value="1"/>
</dbReference>
<accession>A0A1H7UAE5</accession>
<dbReference type="AlphaFoldDB" id="A0A1H7UAE5"/>
<keyword evidence="7" id="KW-0456">Lyase</keyword>
<dbReference type="Gene3D" id="3.30.499.10">
    <property type="entry name" value="Aconitase, domain 3"/>
    <property type="match status" value="2"/>
</dbReference>
<evidence type="ECO:0000313" key="11">
    <source>
        <dbReference type="Proteomes" id="UP000199297"/>
    </source>
</evidence>
<dbReference type="InterPro" id="IPR015931">
    <property type="entry name" value="Acnase/IPM_dHydase_lsu_aba_1/3"/>
</dbReference>
<dbReference type="InterPro" id="IPR050067">
    <property type="entry name" value="IPM_dehydratase_rel_enz"/>
</dbReference>
<dbReference type="GO" id="GO:0051539">
    <property type="term" value="F:4 iron, 4 sulfur cluster binding"/>
    <property type="evidence" value="ECO:0007669"/>
    <property type="project" value="UniProtKB-KW"/>
</dbReference>
<proteinExistence type="predicted"/>